<feature type="non-terminal residue" evidence="1">
    <location>
        <position position="1"/>
    </location>
</feature>
<protein>
    <submittedName>
        <fullName evidence="1">DD37D maT transposase</fullName>
    </submittedName>
</protein>
<gene>
    <name evidence="1" type="ORF">FKW44_010744</name>
</gene>
<accession>A0A7T8K7L1</accession>
<dbReference type="Gene3D" id="3.30.420.10">
    <property type="entry name" value="Ribonuclease H-like superfamily/Ribonuclease H"/>
    <property type="match status" value="1"/>
</dbReference>
<proteinExistence type="predicted"/>
<dbReference type="AlphaFoldDB" id="A0A7T8K7L1"/>
<dbReference type="OrthoDB" id="6368480at2759"/>
<evidence type="ECO:0000313" key="1">
    <source>
        <dbReference type="EMBL" id="QQP49917.1"/>
    </source>
</evidence>
<reference evidence="2" key="1">
    <citation type="submission" date="2021-01" db="EMBL/GenBank/DDBJ databases">
        <title>Caligus Genome Assembly.</title>
        <authorList>
            <person name="Gallardo-Escarate C."/>
        </authorList>
    </citation>
    <scope>NUCLEOTIDE SEQUENCE [LARGE SCALE GENOMIC DNA]</scope>
</reference>
<organism evidence="1 2">
    <name type="scientific">Caligus rogercresseyi</name>
    <name type="common">Sea louse</name>
    <dbReference type="NCBI Taxonomy" id="217165"/>
    <lineage>
        <taxon>Eukaryota</taxon>
        <taxon>Metazoa</taxon>
        <taxon>Ecdysozoa</taxon>
        <taxon>Arthropoda</taxon>
        <taxon>Crustacea</taxon>
        <taxon>Multicrustacea</taxon>
        <taxon>Hexanauplia</taxon>
        <taxon>Copepoda</taxon>
        <taxon>Siphonostomatoida</taxon>
        <taxon>Caligidae</taxon>
        <taxon>Caligus</taxon>
    </lineage>
</organism>
<name>A0A7T8K7L1_CALRO</name>
<sequence length="184" mass="21011">QNDRVLYRKKEKIPVQLRTLFRRQKPPSVMVWEGVTSDGKKAPIIFVEEGVKIDQAVYLHLLSEEVVPWVQREYPTALLLFQQDGAPSHTSKLVQSFCTDMFADFWSKDLWPPSSPDLNSMDFGILSILETRVCSKSWPSVEILKKKLIQAWASLSEEEIPACVASTARRFKAVVKAKEGYVKI</sequence>
<dbReference type="GO" id="GO:0003676">
    <property type="term" value="F:nucleic acid binding"/>
    <property type="evidence" value="ECO:0007669"/>
    <property type="project" value="InterPro"/>
</dbReference>
<dbReference type="EMBL" id="CP045896">
    <property type="protein sequence ID" value="QQP49917.1"/>
    <property type="molecule type" value="Genomic_DNA"/>
</dbReference>
<dbReference type="PANTHER" id="PTHR46068:SF1">
    <property type="entry name" value="TRANSPOSASE IS30-LIKE HTH DOMAIN-CONTAINING PROTEIN"/>
    <property type="match status" value="1"/>
</dbReference>
<evidence type="ECO:0000313" key="2">
    <source>
        <dbReference type="Proteomes" id="UP000595437"/>
    </source>
</evidence>
<keyword evidence="2" id="KW-1185">Reference proteome</keyword>
<dbReference type="PANTHER" id="PTHR46068">
    <property type="entry name" value="PROTEIN CBG27172"/>
    <property type="match status" value="1"/>
</dbReference>
<dbReference type="InterPro" id="IPR036397">
    <property type="entry name" value="RNaseH_sf"/>
</dbReference>
<dbReference type="Proteomes" id="UP000595437">
    <property type="component" value="Chromosome 7"/>
</dbReference>